<sequence length="576" mass="63384">MQKYKVGIMMAIVLLVLPGHVYAKDKTKNFEGNGTKESPYLIQNETDLLNLRDGVNEQGKTYKGRYFLQTEDIDLGEDAWVAIGNMEEEAYFCGLYDGGGHVIKNLNMEEENDAAMFNVLGGSVYNLGLEDGKIKGNCVASFANHSVDDTSYIVNCYSRLDLDGNRVGGIVDDFSGNVIGCWTEGNYSGGDISGIVGYCAKDVSYCFSDQEKLIGEQGVADETGNQSIEAARIDTEDFEQAFNKQLYKVSLLLEENEVRDLKLWEMKAGKCGFSQSGLMEQEIPLEGAGSKEKPYLVQSYDDLCVFAAEVNMGMDFAEQYVEQTVNIDIPENAEWIPIGRFGTENYFYGEYNGAGHYINNLVIDSEDNVGLFGVLGGTVKNFGIESGSISGNCVGSIACMSEGHNGNIINCYNKAALHGTTRASGIVDSFAGNVANCWNVGEVDAPVAGGICAYTALNIEKCYAIKDGVSEEFWGNIVDIEVVSPDDINSQKFVDTLNRNVYDLGKMAKYRKMDGVYWKTEDGRLTFRDASEVPEIVNKWDMVRRIPFFIVGGIFLYILVAMVIHAGKMLKKESSC</sequence>
<name>A0ABR7I761_9FIRM</name>
<evidence type="ECO:0000313" key="3">
    <source>
        <dbReference type="Proteomes" id="UP000621540"/>
    </source>
</evidence>
<comment type="caution">
    <text evidence="2">The sequence shown here is derived from an EMBL/GenBank/DDBJ whole genome shotgun (WGS) entry which is preliminary data.</text>
</comment>
<dbReference type="RefSeq" id="WP_186981484.1">
    <property type="nucleotide sequence ID" value="NZ_JACOQH010000001.1"/>
</dbReference>
<protein>
    <recommendedName>
        <fullName evidence="4">GLUG domain-containing protein</fullName>
    </recommendedName>
</protein>
<dbReference type="Proteomes" id="UP000621540">
    <property type="component" value="Unassembled WGS sequence"/>
</dbReference>
<keyword evidence="3" id="KW-1185">Reference proteome</keyword>
<dbReference type="EMBL" id="JACOQH010000001">
    <property type="protein sequence ID" value="MBC5752783.1"/>
    <property type="molecule type" value="Genomic_DNA"/>
</dbReference>
<accession>A0ABR7I761</accession>
<reference evidence="2 3" key="1">
    <citation type="submission" date="2020-08" db="EMBL/GenBank/DDBJ databases">
        <title>Genome public.</title>
        <authorList>
            <person name="Liu C."/>
            <person name="Sun Q."/>
        </authorList>
    </citation>
    <scope>NUCLEOTIDE SEQUENCE [LARGE SCALE GENOMIC DNA]</scope>
    <source>
        <strain evidence="2 3">BX0805</strain>
    </source>
</reference>
<evidence type="ECO:0000256" key="1">
    <source>
        <dbReference type="SAM" id="Phobius"/>
    </source>
</evidence>
<evidence type="ECO:0000313" key="2">
    <source>
        <dbReference type="EMBL" id="MBC5752783.1"/>
    </source>
</evidence>
<evidence type="ECO:0008006" key="4">
    <source>
        <dbReference type="Google" id="ProtNLM"/>
    </source>
</evidence>
<keyword evidence="1" id="KW-1133">Transmembrane helix</keyword>
<keyword evidence="1" id="KW-0472">Membrane</keyword>
<proteinExistence type="predicted"/>
<keyword evidence="1" id="KW-0812">Transmembrane</keyword>
<organism evidence="2 3">
    <name type="scientific">Roseburia yibonii</name>
    <dbReference type="NCBI Taxonomy" id="2763063"/>
    <lineage>
        <taxon>Bacteria</taxon>
        <taxon>Bacillati</taxon>
        <taxon>Bacillota</taxon>
        <taxon>Clostridia</taxon>
        <taxon>Lachnospirales</taxon>
        <taxon>Lachnospiraceae</taxon>
        <taxon>Roseburia</taxon>
    </lineage>
</organism>
<feature type="transmembrane region" description="Helical" evidence="1">
    <location>
        <begin position="546"/>
        <end position="564"/>
    </location>
</feature>
<gene>
    <name evidence="2" type="ORF">H8Z76_01870</name>
</gene>
<dbReference type="Gene3D" id="2.160.20.110">
    <property type="match status" value="2"/>
</dbReference>